<feature type="region of interest" description="Disordered" evidence="9">
    <location>
        <begin position="85"/>
        <end position="109"/>
    </location>
</feature>
<keyword evidence="5 10" id="KW-0812">Transmembrane</keyword>
<dbReference type="InterPro" id="IPR021825">
    <property type="entry name" value="RETICULATA-related"/>
</dbReference>
<dbReference type="PANTHER" id="PTHR31620:SF15">
    <property type="entry name" value="PROTEIN RETICULATA-RELATED 2, CHLOROPLASTIC-RELATED"/>
    <property type="match status" value="1"/>
</dbReference>
<evidence type="ECO:0000313" key="12">
    <source>
        <dbReference type="Proteomes" id="UP001497512"/>
    </source>
</evidence>
<keyword evidence="7 10" id="KW-1133">Transmembrane helix</keyword>
<feature type="transmembrane region" description="Helical" evidence="10">
    <location>
        <begin position="230"/>
        <end position="251"/>
    </location>
</feature>
<keyword evidence="3" id="KW-0150">Chloroplast</keyword>
<dbReference type="EMBL" id="OZ019904">
    <property type="protein sequence ID" value="CAK9199895.1"/>
    <property type="molecule type" value="Genomic_DNA"/>
</dbReference>
<keyword evidence="6" id="KW-0809">Transit peptide</keyword>
<evidence type="ECO:0000256" key="1">
    <source>
        <dbReference type="ARBA" id="ARBA00004508"/>
    </source>
</evidence>
<keyword evidence="12" id="KW-1185">Reference proteome</keyword>
<comment type="subcellular location">
    <subcellularLocation>
        <location evidence="1">Plastid</location>
        <location evidence="1">Chloroplast membrane</location>
        <topology evidence="1">Multi-pass membrane protein</topology>
    </subcellularLocation>
</comment>
<evidence type="ECO:0000256" key="8">
    <source>
        <dbReference type="ARBA" id="ARBA00023136"/>
    </source>
</evidence>
<evidence type="ECO:0000256" key="6">
    <source>
        <dbReference type="ARBA" id="ARBA00022946"/>
    </source>
</evidence>
<protein>
    <submittedName>
        <fullName evidence="11">Uncharacterized protein</fullName>
    </submittedName>
</protein>
<feature type="compositionally biased region" description="Gly residues" evidence="9">
    <location>
        <begin position="85"/>
        <end position="96"/>
    </location>
</feature>
<proteinExistence type="inferred from homology"/>
<evidence type="ECO:0000256" key="10">
    <source>
        <dbReference type="SAM" id="Phobius"/>
    </source>
</evidence>
<evidence type="ECO:0000256" key="4">
    <source>
        <dbReference type="ARBA" id="ARBA00022640"/>
    </source>
</evidence>
<evidence type="ECO:0000256" key="5">
    <source>
        <dbReference type="ARBA" id="ARBA00022692"/>
    </source>
</evidence>
<evidence type="ECO:0000313" key="11">
    <source>
        <dbReference type="EMBL" id="CAK9199895.1"/>
    </source>
</evidence>
<dbReference type="Proteomes" id="UP001497512">
    <property type="component" value="Chromosome 12"/>
</dbReference>
<organism evidence="11 12">
    <name type="scientific">Sphagnum troendelagicum</name>
    <dbReference type="NCBI Taxonomy" id="128251"/>
    <lineage>
        <taxon>Eukaryota</taxon>
        <taxon>Viridiplantae</taxon>
        <taxon>Streptophyta</taxon>
        <taxon>Embryophyta</taxon>
        <taxon>Bryophyta</taxon>
        <taxon>Sphagnophytina</taxon>
        <taxon>Sphagnopsida</taxon>
        <taxon>Sphagnales</taxon>
        <taxon>Sphagnaceae</taxon>
        <taxon>Sphagnum</taxon>
    </lineage>
</organism>
<evidence type="ECO:0000256" key="9">
    <source>
        <dbReference type="SAM" id="MobiDB-lite"/>
    </source>
</evidence>
<evidence type="ECO:0000256" key="7">
    <source>
        <dbReference type="ARBA" id="ARBA00022989"/>
    </source>
</evidence>
<comment type="similarity">
    <text evidence="2">Belongs to the RETICULATA family.</text>
</comment>
<keyword evidence="8 10" id="KW-0472">Membrane</keyword>
<gene>
    <name evidence="11" type="ORF">CSSPTR1EN2_LOCUS5165</name>
</gene>
<sequence>MAVLLKQSAVMQMSSMAEFLLPRVQLESMSNHQISLSLRPVKSGAPKVATSSRLLHVASLQASGSDTSYKAGLVLEGGGNGAGMKGGAGGGGGGSGDNSWGRPENESGGSQAGGLLGAFLRGWQARVKADPQFIFKVLMEELIGVGACVLGDMASRPNFGLNELDLVFSTVVVGLILNFTLMYLLAPTTVPGSVAAHLPGIFASCPAGHMFEPGKFSFFDRTGTFVYKGVQFAVVGFAAGLVGTALSNILLSSRKKFDPNFVPQNKPPPTILNAATWALHMGLSCNIRYQTLNGLEFSLAGWLHPAAFKSAVFVLRGFNNVLGGMSFVALARLTGSQSSSKNIDPAHTAENAAVEDQSLELKEHTS</sequence>
<feature type="transmembrane region" description="Helical" evidence="10">
    <location>
        <begin position="166"/>
        <end position="186"/>
    </location>
</feature>
<dbReference type="PANTHER" id="PTHR31620">
    <property type="entry name" value="PROTEIN RETICULATA-RELATED 2, CHLOROPLASTIC-RELATED"/>
    <property type="match status" value="1"/>
</dbReference>
<accession>A0ABP0TLW5</accession>
<evidence type="ECO:0000256" key="3">
    <source>
        <dbReference type="ARBA" id="ARBA00022528"/>
    </source>
</evidence>
<feature type="region of interest" description="Disordered" evidence="9">
    <location>
        <begin position="340"/>
        <end position="366"/>
    </location>
</feature>
<keyword evidence="4" id="KW-0934">Plastid</keyword>
<evidence type="ECO:0000256" key="2">
    <source>
        <dbReference type="ARBA" id="ARBA00010793"/>
    </source>
</evidence>
<name>A0ABP0TLW5_9BRYO</name>
<dbReference type="Pfam" id="PF11891">
    <property type="entry name" value="RETICULATA-like"/>
    <property type="match status" value="1"/>
</dbReference>
<reference evidence="11" key="1">
    <citation type="submission" date="2024-02" db="EMBL/GenBank/DDBJ databases">
        <authorList>
            <consortium name="ELIXIR-Norway"/>
            <consortium name="Elixir Norway"/>
        </authorList>
    </citation>
    <scope>NUCLEOTIDE SEQUENCE</scope>
</reference>